<dbReference type="Proteomes" id="UP000234460">
    <property type="component" value="Chromosome LMANV2"/>
</dbReference>
<dbReference type="AlphaFoldDB" id="A0AAQ1SMH6"/>
<protein>
    <submittedName>
        <fullName evidence="1">Uncharacterized protein</fullName>
    </submittedName>
</protein>
<organism evidence="1 2">
    <name type="scientific">Leptospira interrogans serovar Manilae</name>
    <dbReference type="NCBI Taxonomy" id="214675"/>
    <lineage>
        <taxon>Bacteria</taxon>
        <taxon>Pseudomonadati</taxon>
        <taxon>Spirochaetota</taxon>
        <taxon>Spirochaetia</taxon>
        <taxon>Leptospirales</taxon>
        <taxon>Leptospiraceae</taxon>
        <taxon>Leptospira</taxon>
    </lineage>
</organism>
<comment type="caution">
    <text evidence="1">The sequence shown here is derived from an EMBL/GenBank/DDBJ whole genome shotgun (WGS) entry which is preliminary data.</text>
</comment>
<name>A0AAQ1SMH6_LEPIR</name>
<evidence type="ECO:0000313" key="1">
    <source>
        <dbReference type="EMBL" id="SOR60097.1"/>
    </source>
</evidence>
<sequence>MSLTYLIVDEFMRKNIYSVFLNLIVFYQKNQIGNLMYHFYWCSTSCMTPVVGVFL</sequence>
<reference evidence="1 2" key="1">
    <citation type="submission" date="2017-11" db="EMBL/GenBank/DDBJ databases">
        <authorList>
            <person name="Lechat P."/>
        </authorList>
    </citation>
    <scope>NUCLEOTIDE SEQUENCE [LARGE SCALE GENOMIC DNA]</scope>
    <source>
        <strain evidence="1">L495</strain>
    </source>
</reference>
<evidence type="ECO:0000313" key="2">
    <source>
        <dbReference type="Proteomes" id="UP000234460"/>
    </source>
</evidence>
<dbReference type="EMBL" id="OEJX01000005">
    <property type="protein sequence ID" value="SOR60097.1"/>
    <property type="molecule type" value="Genomic_DNA"/>
</dbReference>
<gene>
    <name evidence="1" type="ORF">LMANV2_130025</name>
</gene>
<proteinExistence type="predicted"/>
<accession>A0AAQ1SMH6</accession>